<gene>
    <name evidence="1" type="ORF">U6A24_12730</name>
</gene>
<accession>A0ABU5ZWV7</accession>
<keyword evidence="2" id="KW-1185">Reference proteome</keyword>
<sequence>MASDTIKVNGKEVYIVDKEVMKDLVYRAYLKNKNELSGSTCNSETAKKILGCGTTKFYQMQKDPKSKIRKSGVSGKYILESIYAERERLK</sequence>
<evidence type="ECO:0000313" key="2">
    <source>
        <dbReference type="Proteomes" id="UP001327027"/>
    </source>
</evidence>
<protein>
    <submittedName>
        <fullName evidence="1">Uncharacterized protein</fullName>
    </submittedName>
</protein>
<dbReference type="EMBL" id="JAYKLX010000005">
    <property type="protein sequence ID" value="MEB3346335.1"/>
    <property type="molecule type" value="Genomic_DNA"/>
</dbReference>
<reference evidence="1 2" key="1">
    <citation type="journal article" date="2013" name="Int. J. Syst. Evol. Microbiol.">
        <title>Aquimarina gracilis sp. nov., isolated from the gut microflora of a mussel, Mytilus coruscus, and emended description of Aquimarina spongiae.</title>
        <authorList>
            <person name="Park S.C."/>
            <person name="Choe H.N."/>
            <person name="Baik K.S."/>
            <person name="Seong C.N."/>
        </authorList>
    </citation>
    <scope>NUCLEOTIDE SEQUENCE [LARGE SCALE GENOMIC DNA]</scope>
    <source>
        <strain evidence="1 2">PSC32</strain>
    </source>
</reference>
<dbReference type="RefSeq" id="WP_324180359.1">
    <property type="nucleotide sequence ID" value="NZ_BAABAW010000024.1"/>
</dbReference>
<proteinExistence type="predicted"/>
<organism evidence="1 2">
    <name type="scientific">Aquimarina gracilis</name>
    <dbReference type="NCBI Taxonomy" id="874422"/>
    <lineage>
        <taxon>Bacteria</taxon>
        <taxon>Pseudomonadati</taxon>
        <taxon>Bacteroidota</taxon>
        <taxon>Flavobacteriia</taxon>
        <taxon>Flavobacteriales</taxon>
        <taxon>Flavobacteriaceae</taxon>
        <taxon>Aquimarina</taxon>
    </lineage>
</organism>
<dbReference type="Proteomes" id="UP001327027">
    <property type="component" value="Unassembled WGS sequence"/>
</dbReference>
<evidence type="ECO:0000313" key="1">
    <source>
        <dbReference type="EMBL" id="MEB3346335.1"/>
    </source>
</evidence>
<comment type="caution">
    <text evidence="1">The sequence shown here is derived from an EMBL/GenBank/DDBJ whole genome shotgun (WGS) entry which is preliminary data.</text>
</comment>
<name>A0ABU5ZWV7_9FLAO</name>